<gene>
    <name evidence="1" type="ORF">niasHT_037583</name>
</gene>
<dbReference type="EMBL" id="JBICBT010001291">
    <property type="protein sequence ID" value="KAL3074718.1"/>
    <property type="molecule type" value="Genomic_DNA"/>
</dbReference>
<dbReference type="AlphaFoldDB" id="A0ABD2IN49"/>
<comment type="caution">
    <text evidence="1">The sequence shown here is derived from an EMBL/GenBank/DDBJ whole genome shotgun (WGS) entry which is preliminary data.</text>
</comment>
<name>A0ABD2IN49_9BILA</name>
<sequence length="314" mass="35147">MAPPKRKSFFKSEYSNEFQGTTKSKTGDEFAHCIPCNFDISLLSTGKAAILHHLKTEKHKKAAKAANSALAITAFMPSTSTPTNLDRQTAAAEGVLAPHSVSITLQEMTGLPFSVSIDSSNHKTSKLFPLVVRYFNPKNGISVKLIDLEELSGETSAEIYDWIIKILDRHKLDISHLVAFCGDNVNTNFGGAALAGQRNIYTKLKTHRNNLIPNFLQSTLNYVAKWSRVERFPTDLAWISLKEKKVSRAEVMSLAEQIAPELNDNELFDEITALNEMLEKISDEKFGETYSEQKWMKVFEAELPNLLLLVIKIL</sequence>
<proteinExistence type="predicted"/>
<dbReference type="Proteomes" id="UP001620626">
    <property type="component" value="Unassembled WGS sequence"/>
</dbReference>
<accession>A0ABD2IN49</accession>
<evidence type="ECO:0000313" key="1">
    <source>
        <dbReference type="EMBL" id="KAL3074718.1"/>
    </source>
</evidence>
<reference evidence="1 2" key="1">
    <citation type="submission" date="2024-10" db="EMBL/GenBank/DDBJ databases">
        <authorList>
            <person name="Kim D."/>
        </authorList>
    </citation>
    <scope>NUCLEOTIDE SEQUENCE [LARGE SCALE GENOMIC DNA]</scope>
    <source>
        <strain evidence="1">BH-2024</strain>
    </source>
</reference>
<protein>
    <submittedName>
        <fullName evidence="1">Uncharacterized protein</fullName>
    </submittedName>
</protein>
<evidence type="ECO:0000313" key="2">
    <source>
        <dbReference type="Proteomes" id="UP001620626"/>
    </source>
</evidence>
<dbReference type="PANTHER" id="PTHR37162">
    <property type="entry name" value="HAT FAMILY DIMERISATION DOMAINCONTAINING PROTEIN-RELATED"/>
    <property type="match status" value="1"/>
</dbReference>
<dbReference type="PANTHER" id="PTHR37162:SF1">
    <property type="entry name" value="BED-TYPE DOMAIN-CONTAINING PROTEIN"/>
    <property type="match status" value="1"/>
</dbReference>
<organism evidence="1 2">
    <name type="scientific">Heterodera trifolii</name>
    <dbReference type="NCBI Taxonomy" id="157864"/>
    <lineage>
        <taxon>Eukaryota</taxon>
        <taxon>Metazoa</taxon>
        <taxon>Ecdysozoa</taxon>
        <taxon>Nematoda</taxon>
        <taxon>Chromadorea</taxon>
        <taxon>Rhabditida</taxon>
        <taxon>Tylenchina</taxon>
        <taxon>Tylenchomorpha</taxon>
        <taxon>Tylenchoidea</taxon>
        <taxon>Heteroderidae</taxon>
        <taxon>Heteroderinae</taxon>
        <taxon>Heterodera</taxon>
    </lineage>
</organism>
<keyword evidence="2" id="KW-1185">Reference proteome</keyword>